<reference evidence="2 3" key="1">
    <citation type="submission" date="2014-04" db="EMBL/GenBank/DDBJ databases">
        <title>Evolutionary Origins and Diversification of the Mycorrhizal Mutualists.</title>
        <authorList>
            <consortium name="DOE Joint Genome Institute"/>
            <consortium name="Mycorrhizal Genomics Consortium"/>
            <person name="Kohler A."/>
            <person name="Kuo A."/>
            <person name="Nagy L.G."/>
            <person name="Floudas D."/>
            <person name="Copeland A."/>
            <person name="Barry K.W."/>
            <person name="Cichocki N."/>
            <person name="Veneault-Fourrey C."/>
            <person name="LaButti K."/>
            <person name="Lindquist E.A."/>
            <person name="Lipzen A."/>
            <person name="Lundell T."/>
            <person name="Morin E."/>
            <person name="Murat C."/>
            <person name="Riley R."/>
            <person name="Ohm R."/>
            <person name="Sun H."/>
            <person name="Tunlid A."/>
            <person name="Henrissat B."/>
            <person name="Grigoriev I.V."/>
            <person name="Hibbett D.S."/>
            <person name="Martin F."/>
        </authorList>
    </citation>
    <scope>NUCLEOTIDE SEQUENCE [LARGE SCALE GENOMIC DNA]</scope>
    <source>
        <strain evidence="2 3">FD-317 M1</strain>
    </source>
</reference>
<sequence length="327" mass="36462">MTPQEQQTLTAIGTVIRNNIVASLIEVTGLGVSVLGMSIASYILITKSWTRSRIALLACLIITFTALTWNMFVNAAAPFIQDQVILVDIEPKKQGELEALAQKSNIKALPLNYMSSWDITISVLLSDFIVVWRAWVLFQQERRWQIALMILTIFNIGIQIADCIVDNIEIQVSISNSATTLDWISIMVSLVVNMFATGLIAWRAWNHHQITIEVAIHKRTRAQNILLLFIESGAIYCTIQVIYTLLTLLHIYGPVNSGGFLLAYNVMGGINGLASAWYPMAVVVLINMDSSPVNETFHLNQTFESSHREDNISTTIVRSHSGRNPSE</sequence>
<keyword evidence="1" id="KW-1133">Transmembrane helix</keyword>
<dbReference type="OrthoDB" id="2884172at2759"/>
<proteinExistence type="predicted"/>
<evidence type="ECO:0000256" key="1">
    <source>
        <dbReference type="SAM" id="Phobius"/>
    </source>
</evidence>
<keyword evidence="1" id="KW-0472">Membrane</keyword>
<organism evidence="2 3">
    <name type="scientific">Collybiopsis luxurians FD-317 M1</name>
    <dbReference type="NCBI Taxonomy" id="944289"/>
    <lineage>
        <taxon>Eukaryota</taxon>
        <taxon>Fungi</taxon>
        <taxon>Dikarya</taxon>
        <taxon>Basidiomycota</taxon>
        <taxon>Agaricomycotina</taxon>
        <taxon>Agaricomycetes</taxon>
        <taxon>Agaricomycetidae</taxon>
        <taxon>Agaricales</taxon>
        <taxon>Marasmiineae</taxon>
        <taxon>Omphalotaceae</taxon>
        <taxon>Collybiopsis</taxon>
        <taxon>Collybiopsis luxurians</taxon>
    </lineage>
</organism>
<keyword evidence="1" id="KW-0812">Transmembrane</keyword>
<dbReference type="EMBL" id="KN834788">
    <property type="protein sequence ID" value="KIK57940.1"/>
    <property type="molecule type" value="Genomic_DNA"/>
</dbReference>
<feature type="transmembrane region" description="Helical" evidence="1">
    <location>
        <begin position="119"/>
        <end position="137"/>
    </location>
</feature>
<dbReference type="HOGENOM" id="CLU_071641_1_0_1"/>
<feature type="transmembrane region" description="Helical" evidence="1">
    <location>
        <begin position="20"/>
        <end position="45"/>
    </location>
</feature>
<feature type="transmembrane region" description="Helical" evidence="1">
    <location>
        <begin position="226"/>
        <end position="252"/>
    </location>
</feature>
<keyword evidence="3" id="KW-1185">Reference proteome</keyword>
<name>A0A0D0B3U7_9AGAR</name>
<feature type="transmembrane region" description="Helical" evidence="1">
    <location>
        <begin position="181"/>
        <end position="205"/>
    </location>
</feature>
<feature type="transmembrane region" description="Helical" evidence="1">
    <location>
        <begin position="54"/>
        <end position="72"/>
    </location>
</feature>
<evidence type="ECO:0000313" key="2">
    <source>
        <dbReference type="EMBL" id="KIK57940.1"/>
    </source>
</evidence>
<accession>A0A0D0B3U7</accession>
<feature type="transmembrane region" description="Helical" evidence="1">
    <location>
        <begin position="264"/>
        <end position="286"/>
    </location>
</feature>
<protein>
    <submittedName>
        <fullName evidence="2">Uncharacterized protein</fullName>
    </submittedName>
</protein>
<dbReference type="AlphaFoldDB" id="A0A0D0B3U7"/>
<dbReference type="Proteomes" id="UP000053593">
    <property type="component" value="Unassembled WGS sequence"/>
</dbReference>
<evidence type="ECO:0000313" key="3">
    <source>
        <dbReference type="Proteomes" id="UP000053593"/>
    </source>
</evidence>
<feature type="transmembrane region" description="Helical" evidence="1">
    <location>
        <begin position="144"/>
        <end position="161"/>
    </location>
</feature>
<gene>
    <name evidence="2" type="ORF">GYMLUDRAFT_246594</name>
</gene>